<dbReference type="EMBL" id="BK032514">
    <property type="protein sequence ID" value="DAF45569.1"/>
    <property type="molecule type" value="Genomic_DNA"/>
</dbReference>
<name>A0A8S5S3Q4_9CAUD</name>
<reference evidence="1" key="1">
    <citation type="journal article" date="2021" name="Proc. Natl. Acad. Sci. U.S.A.">
        <title>A Catalog of Tens of Thousands of Viruses from Human Metagenomes Reveals Hidden Associations with Chronic Diseases.</title>
        <authorList>
            <person name="Tisza M.J."/>
            <person name="Buck C.B."/>
        </authorList>
    </citation>
    <scope>NUCLEOTIDE SEQUENCE</scope>
    <source>
        <strain evidence="1">CtBLh2</strain>
    </source>
</reference>
<sequence length="311" mass="33930">MLSRQSLSGLAACRSGPMKTKKELSRGKALLLEESLATLFCSGNREFDRSLDLLVQAGRSLVLADGLDRIDADLLAIHRDAFGGESLGQVGSGHRTEELAFLGLDSQRQRQVGDRLGQSLCVGKDLGILVGALAQVLGQHLLGRSRGGLGDALRDQVVVCITGLHVHDVVGVAQILHIFDQNDFHCNVLLKLFHAIGYEGQNGEVTRTLHGLCDLLLELLRGTRQSAGKDLALFVEELLEEFAVLVINVLDAELLEAAVLLLLDVYRYGVEVTDLRLCFVLLCHGLLLLLVRKFCTTFLRILYGVLVLLES</sequence>
<proteinExistence type="predicted"/>
<protein>
    <submittedName>
        <fullName evidence="1">Uncharacterized protein</fullName>
    </submittedName>
</protein>
<evidence type="ECO:0000313" key="1">
    <source>
        <dbReference type="EMBL" id="DAF45569.1"/>
    </source>
</evidence>
<accession>A0A8S5S3Q4</accession>
<organism evidence="1">
    <name type="scientific">Siphoviridae sp. ctBLh2</name>
    <dbReference type="NCBI Taxonomy" id="2827803"/>
    <lineage>
        <taxon>Viruses</taxon>
        <taxon>Duplodnaviria</taxon>
        <taxon>Heunggongvirae</taxon>
        <taxon>Uroviricota</taxon>
        <taxon>Caudoviricetes</taxon>
    </lineage>
</organism>